<dbReference type="Proteomes" id="UP000053317">
    <property type="component" value="Unassembled WGS sequence"/>
</dbReference>
<keyword evidence="5" id="KW-1185">Reference proteome</keyword>
<dbReference type="PANTHER" id="PTHR12149">
    <property type="entry name" value="FRUCTOSAMINE 3 KINASE-RELATED PROTEIN"/>
    <property type="match status" value="1"/>
</dbReference>
<dbReference type="InterPro" id="IPR011009">
    <property type="entry name" value="Kinase-like_dom_sf"/>
</dbReference>
<organism evidence="4 5">
    <name type="scientific">Phaeomoniella chlamydospora</name>
    <name type="common">Phaeoacremonium chlamydosporum</name>
    <dbReference type="NCBI Taxonomy" id="158046"/>
    <lineage>
        <taxon>Eukaryota</taxon>
        <taxon>Fungi</taxon>
        <taxon>Dikarya</taxon>
        <taxon>Ascomycota</taxon>
        <taxon>Pezizomycotina</taxon>
        <taxon>Eurotiomycetes</taxon>
        <taxon>Chaetothyriomycetidae</taxon>
        <taxon>Phaeomoniellales</taxon>
        <taxon>Phaeomoniellaceae</taxon>
        <taxon>Phaeomoniella</taxon>
    </lineage>
</organism>
<comment type="caution">
    <text evidence="4">The sequence shown here is derived from an EMBL/GenBank/DDBJ whole genome shotgun (WGS) entry which is preliminary data.</text>
</comment>
<evidence type="ECO:0000313" key="5">
    <source>
        <dbReference type="Proteomes" id="UP000053317"/>
    </source>
</evidence>
<evidence type="ECO:0000256" key="2">
    <source>
        <dbReference type="ARBA" id="ARBA00048655"/>
    </source>
</evidence>
<comment type="catalytic activity">
    <reaction evidence="2">
        <text>N(6)-D-ribulosyl-L-lysyl-[protein] + ATP = N(6)-(3-O-phospho-D-ribulosyl)-L-lysyl-[protein] + ADP + H(+)</text>
        <dbReference type="Rhea" id="RHEA:48432"/>
        <dbReference type="Rhea" id="RHEA-COMP:12103"/>
        <dbReference type="Rhea" id="RHEA-COMP:12104"/>
        <dbReference type="ChEBI" id="CHEBI:15378"/>
        <dbReference type="ChEBI" id="CHEBI:30616"/>
        <dbReference type="ChEBI" id="CHEBI:90418"/>
        <dbReference type="ChEBI" id="CHEBI:90420"/>
        <dbReference type="ChEBI" id="CHEBI:456216"/>
        <dbReference type="EC" id="2.7.1.172"/>
    </reaction>
    <physiologicalReaction direction="left-to-right" evidence="2">
        <dbReference type="Rhea" id="RHEA:48433"/>
    </physiologicalReaction>
</comment>
<gene>
    <name evidence="4" type="ORF">UCRPC4_g02156</name>
</gene>
<accession>A0A0G2H8R6</accession>
<evidence type="ECO:0000256" key="3">
    <source>
        <dbReference type="PIRNR" id="PIRNR006221"/>
    </source>
</evidence>
<dbReference type="GO" id="GO:0016301">
    <property type="term" value="F:kinase activity"/>
    <property type="evidence" value="ECO:0007669"/>
    <property type="project" value="UniProtKB-UniRule"/>
</dbReference>
<dbReference type="SUPFAM" id="SSF56112">
    <property type="entry name" value="Protein kinase-like (PK-like)"/>
    <property type="match status" value="1"/>
</dbReference>
<dbReference type="EMBL" id="LCWF01000051">
    <property type="protein sequence ID" value="KKY25010.1"/>
    <property type="molecule type" value="Genomic_DNA"/>
</dbReference>
<sequence length="244" mass="28184">MLEGEFTGMTELYKLMPNFVPRPLSWGALKLSSPETYFFLVEFKHFNNELPDAAKLGAQVGELHKRSVSPTGMFGFGMPTYDGAKRQEIGWDPSWASMFAKLLKNAYEQDVKTNGIWKELEDVFDRTVSHLIPRLLGVLQDGQRTIKPCLIHGDMWEGNIGTDIENGDPWIFDCAAYYAHNEMEVGIWTAERHKLKAKAYKREYLRHIEPSEPEEEWEDRNRLYRTKTNFAYSADVPGSKPRQE</sequence>
<comment type="similarity">
    <text evidence="3">Belongs to the fructosamine kinase family.</text>
</comment>
<dbReference type="EC" id="2.7.1.172" evidence="1"/>
<evidence type="ECO:0000256" key="1">
    <source>
        <dbReference type="ARBA" id="ARBA00011961"/>
    </source>
</evidence>
<dbReference type="PIRSF" id="PIRSF006221">
    <property type="entry name" value="Ketosamine-3-kinase"/>
    <property type="match status" value="1"/>
</dbReference>
<reference evidence="4 5" key="2">
    <citation type="submission" date="2015-05" db="EMBL/GenBank/DDBJ databases">
        <authorList>
            <person name="Morales-Cruz A."/>
            <person name="Amrine K.C."/>
            <person name="Cantu D."/>
        </authorList>
    </citation>
    <scope>NUCLEOTIDE SEQUENCE [LARGE SCALE GENOMIC DNA]</scope>
    <source>
        <strain evidence="4">UCRPC4</strain>
    </source>
</reference>
<proteinExistence type="inferred from homology"/>
<dbReference type="OrthoDB" id="5772781at2759"/>
<dbReference type="Pfam" id="PF03881">
    <property type="entry name" value="Fructosamin_kin"/>
    <property type="match status" value="1"/>
</dbReference>
<reference evidence="4 5" key="1">
    <citation type="submission" date="2015-05" db="EMBL/GenBank/DDBJ databases">
        <title>Distinctive expansion of gene families associated with plant cell wall degradation and secondary metabolism in the genomes of grapevine trunk pathogens.</title>
        <authorList>
            <person name="Lawrence D.P."/>
            <person name="Travadon R."/>
            <person name="Rolshausen P.E."/>
            <person name="Baumgartner K."/>
        </authorList>
    </citation>
    <scope>NUCLEOTIDE SEQUENCE [LARGE SCALE GENOMIC DNA]</scope>
    <source>
        <strain evidence="4">UCRPC4</strain>
    </source>
</reference>
<dbReference type="AlphaFoldDB" id="A0A0G2H8R6"/>
<dbReference type="GO" id="GO:0102193">
    <property type="term" value="F:protein-ribulosamine 3-kinase activity"/>
    <property type="evidence" value="ECO:0007669"/>
    <property type="project" value="UniProtKB-EC"/>
</dbReference>
<dbReference type="PANTHER" id="PTHR12149:SF8">
    <property type="entry name" value="PROTEIN-RIBULOSAMINE 3-KINASE"/>
    <property type="match status" value="1"/>
</dbReference>
<dbReference type="InterPro" id="IPR016477">
    <property type="entry name" value="Fructo-/Ketosamine-3-kinase"/>
</dbReference>
<protein>
    <recommendedName>
        <fullName evidence="1">protein-ribulosamine 3-kinase</fullName>
        <ecNumber evidence="1">2.7.1.172</ecNumber>
    </recommendedName>
</protein>
<keyword evidence="3" id="KW-0418">Kinase</keyword>
<name>A0A0G2H8R6_PHACM</name>
<keyword evidence="3" id="KW-0808">Transferase</keyword>
<evidence type="ECO:0000313" key="4">
    <source>
        <dbReference type="EMBL" id="KKY25010.1"/>
    </source>
</evidence>
<dbReference type="Gene3D" id="3.90.1200.10">
    <property type="match status" value="1"/>
</dbReference>